<dbReference type="InterPro" id="IPR010730">
    <property type="entry name" value="HET"/>
</dbReference>
<dbReference type="EMBL" id="KZ613464">
    <property type="protein sequence ID" value="PMD28507.1"/>
    <property type="molecule type" value="Genomic_DNA"/>
</dbReference>
<evidence type="ECO:0000259" key="1">
    <source>
        <dbReference type="Pfam" id="PF06985"/>
    </source>
</evidence>
<reference evidence="2 3" key="1">
    <citation type="submission" date="2016-05" db="EMBL/GenBank/DDBJ databases">
        <title>A degradative enzymes factory behind the ericoid mycorrhizal symbiosis.</title>
        <authorList>
            <consortium name="DOE Joint Genome Institute"/>
            <person name="Martino E."/>
            <person name="Morin E."/>
            <person name="Grelet G."/>
            <person name="Kuo A."/>
            <person name="Kohler A."/>
            <person name="Daghino S."/>
            <person name="Barry K."/>
            <person name="Choi C."/>
            <person name="Cichocki N."/>
            <person name="Clum A."/>
            <person name="Copeland A."/>
            <person name="Hainaut M."/>
            <person name="Haridas S."/>
            <person name="Labutti K."/>
            <person name="Lindquist E."/>
            <person name="Lipzen A."/>
            <person name="Khouja H.-R."/>
            <person name="Murat C."/>
            <person name="Ohm R."/>
            <person name="Olson A."/>
            <person name="Spatafora J."/>
            <person name="Veneault-Fourrey C."/>
            <person name="Henrissat B."/>
            <person name="Grigoriev I."/>
            <person name="Martin F."/>
            <person name="Perotto S."/>
        </authorList>
    </citation>
    <scope>NUCLEOTIDE SEQUENCE [LARGE SCALE GENOMIC DNA]</scope>
    <source>
        <strain evidence="2 3">UAMH 7357</strain>
    </source>
</reference>
<gene>
    <name evidence="2" type="ORF">NA56DRAFT_559883</name>
</gene>
<dbReference type="OrthoDB" id="2157530at2759"/>
<feature type="domain" description="Heterokaryon incompatibility" evidence="1">
    <location>
        <begin position="47"/>
        <end position="180"/>
    </location>
</feature>
<protein>
    <submittedName>
        <fullName evidence="2">HET-domain-containing protein</fullName>
    </submittedName>
</protein>
<dbReference type="AlphaFoldDB" id="A0A2J6QQG4"/>
<dbReference type="PANTHER" id="PTHR24148:SF64">
    <property type="entry name" value="HETEROKARYON INCOMPATIBILITY DOMAIN-CONTAINING PROTEIN"/>
    <property type="match status" value="1"/>
</dbReference>
<proteinExistence type="predicted"/>
<dbReference type="InterPro" id="IPR052895">
    <property type="entry name" value="HetReg/Transcr_Mod"/>
</dbReference>
<organism evidence="2 3">
    <name type="scientific">Hyaloscypha hepaticicola</name>
    <dbReference type="NCBI Taxonomy" id="2082293"/>
    <lineage>
        <taxon>Eukaryota</taxon>
        <taxon>Fungi</taxon>
        <taxon>Dikarya</taxon>
        <taxon>Ascomycota</taxon>
        <taxon>Pezizomycotina</taxon>
        <taxon>Leotiomycetes</taxon>
        <taxon>Helotiales</taxon>
        <taxon>Hyaloscyphaceae</taxon>
        <taxon>Hyaloscypha</taxon>
    </lineage>
</organism>
<dbReference type="Proteomes" id="UP000235672">
    <property type="component" value="Unassembled WGS sequence"/>
</dbReference>
<dbReference type="STRING" id="1745343.A0A2J6QQG4"/>
<dbReference type="Pfam" id="PF06985">
    <property type="entry name" value="HET"/>
    <property type="match status" value="1"/>
</dbReference>
<evidence type="ECO:0000313" key="2">
    <source>
        <dbReference type="EMBL" id="PMD28507.1"/>
    </source>
</evidence>
<evidence type="ECO:0000313" key="3">
    <source>
        <dbReference type="Proteomes" id="UP000235672"/>
    </source>
</evidence>
<feature type="non-terminal residue" evidence="2">
    <location>
        <position position="271"/>
    </location>
</feature>
<keyword evidence="3" id="KW-1185">Reference proteome</keyword>
<accession>A0A2J6QQG4</accession>
<sequence length="271" mass="30955">MASQRHYQYRPLEKGRCIRLLRLEPGDAAAAQKISIFHADLDQQATYEALSYTWGDPDDTTLISCTEEGSTLAVTRNCEAALRSLRLEYEERTLWIDAICIDQSNVDERGQQVRLMSDIYKQAQQVIAYLGEASHDSQVGMDFILHDLQAISAAGEDRPSMAIDHILTRPYFERIWIIQEIVFARQVNIVLGDRTVDWEAFKRTAYYVDINKQVLLGGDRKPPRVLKYKDRATSFTSGKVSTSKPDALLELLRDMRMCKATDPRDKIHALL</sequence>
<dbReference type="PANTHER" id="PTHR24148">
    <property type="entry name" value="ANKYRIN REPEAT DOMAIN-CONTAINING PROTEIN 39 HOMOLOG-RELATED"/>
    <property type="match status" value="1"/>
</dbReference>
<name>A0A2J6QQG4_9HELO</name>